<dbReference type="Proteomes" id="UP001158045">
    <property type="component" value="Unassembled WGS sequence"/>
</dbReference>
<dbReference type="RefSeq" id="WP_281093234.1">
    <property type="nucleotide sequence ID" value="NZ_JARYZI010000002.1"/>
</dbReference>
<name>A0ABT6NAH6_9FIRM</name>
<evidence type="ECO:0000313" key="2">
    <source>
        <dbReference type="Proteomes" id="UP001158045"/>
    </source>
</evidence>
<sequence length="406" mass="47402">MSDRNASASLLGYDYQLIHTFIDILNANKDDAIITIEGIEDLDIEDEDSSYLIQYKYHELENYQDSKVAKPIGLMFNHYINNVENYIKYNLYIYLNDDLPSLDKDRISKILKLKSATDFYTIEDSKKNQLELLIEGFFNNFSWKKTEKYEVLLKSLEQKVCDLFNIDIEEAEFVVIPNGLRILMAKAISKTIGARKITKTNFTSQLKNSRNIVSSSYLAQHLGKDKYVKFLKAKLRNQSVTKNGSDFIVYFNNVKRHEIEHLIVSLSKQFFFKGNKIDYRPITFILNCTTSELELLKRKIIELSISEGSNIKFNDGYERYFFSIQIFNEKAVTTTIPNRTKVNEVNYNFRIISFDTFCQHKKNVRFINPTCFIIDNHIMTIPLEFSRIIPLDRVDNEEIIILIGGC</sequence>
<evidence type="ECO:0000313" key="1">
    <source>
        <dbReference type="EMBL" id="MDH8677420.1"/>
    </source>
</evidence>
<dbReference type="EMBL" id="JARYZI010000002">
    <property type="protein sequence ID" value="MDH8677420.1"/>
    <property type="molecule type" value="Genomic_DNA"/>
</dbReference>
<keyword evidence="2" id="KW-1185">Reference proteome</keyword>
<organism evidence="1 2">
    <name type="scientific">Fusibacter bizertensis</name>
    <dbReference type="NCBI Taxonomy" id="1488331"/>
    <lineage>
        <taxon>Bacteria</taxon>
        <taxon>Bacillati</taxon>
        <taxon>Bacillota</taxon>
        <taxon>Clostridia</taxon>
        <taxon>Eubacteriales</taxon>
        <taxon>Eubacteriales Family XII. Incertae Sedis</taxon>
        <taxon>Fusibacter</taxon>
    </lineage>
</organism>
<accession>A0ABT6NAH6</accession>
<protein>
    <recommendedName>
        <fullName evidence="3">DUF4297 domain-containing protein</fullName>
    </recommendedName>
</protein>
<reference evidence="1 2" key="1">
    <citation type="submission" date="2023-04" db="EMBL/GenBank/DDBJ databases">
        <title>Fusibacter bizertensis strain WBS, isolated from littoral bottom sediments of the Arctic seas - biochemical and genomic analysis.</title>
        <authorList>
            <person name="Brioukhanov A.L."/>
        </authorList>
    </citation>
    <scope>NUCLEOTIDE SEQUENCE [LARGE SCALE GENOMIC DNA]</scope>
    <source>
        <strain evidence="1 2">WBS</strain>
    </source>
</reference>
<proteinExistence type="predicted"/>
<comment type="caution">
    <text evidence="1">The sequence shown here is derived from an EMBL/GenBank/DDBJ whole genome shotgun (WGS) entry which is preliminary data.</text>
</comment>
<gene>
    <name evidence="1" type="ORF">QE109_04635</name>
</gene>
<evidence type="ECO:0008006" key="3">
    <source>
        <dbReference type="Google" id="ProtNLM"/>
    </source>
</evidence>